<dbReference type="CDD" id="cd06225">
    <property type="entry name" value="HAMP"/>
    <property type="match status" value="1"/>
</dbReference>
<keyword evidence="9" id="KW-0902">Two-component regulatory system</keyword>
<evidence type="ECO:0000313" key="16">
    <source>
        <dbReference type="Proteomes" id="UP001589894"/>
    </source>
</evidence>
<feature type="domain" description="HAMP" evidence="14">
    <location>
        <begin position="184"/>
        <end position="237"/>
    </location>
</feature>
<evidence type="ECO:0000256" key="1">
    <source>
        <dbReference type="ARBA" id="ARBA00000085"/>
    </source>
</evidence>
<dbReference type="PANTHER" id="PTHR45436:SF5">
    <property type="entry name" value="SENSOR HISTIDINE KINASE TRCS"/>
    <property type="match status" value="1"/>
</dbReference>
<evidence type="ECO:0000256" key="9">
    <source>
        <dbReference type="ARBA" id="ARBA00023012"/>
    </source>
</evidence>
<dbReference type="SMART" id="SM00304">
    <property type="entry name" value="HAMP"/>
    <property type="match status" value="1"/>
</dbReference>
<dbReference type="SUPFAM" id="SSF55874">
    <property type="entry name" value="ATPase domain of HSP90 chaperone/DNA topoisomerase II/histidine kinase"/>
    <property type="match status" value="1"/>
</dbReference>
<feature type="transmembrane region" description="Helical" evidence="12">
    <location>
        <begin position="159"/>
        <end position="184"/>
    </location>
</feature>
<dbReference type="CDD" id="cd00075">
    <property type="entry name" value="HATPase"/>
    <property type="match status" value="1"/>
</dbReference>
<keyword evidence="5" id="KW-0808">Transferase</keyword>
<feature type="region of interest" description="Disordered" evidence="11">
    <location>
        <begin position="450"/>
        <end position="494"/>
    </location>
</feature>
<dbReference type="Gene3D" id="1.10.287.130">
    <property type="match status" value="1"/>
</dbReference>
<protein>
    <recommendedName>
        <fullName evidence="3">histidine kinase</fullName>
        <ecNumber evidence="3">2.7.13.3</ecNumber>
    </recommendedName>
</protein>
<evidence type="ECO:0000256" key="12">
    <source>
        <dbReference type="SAM" id="Phobius"/>
    </source>
</evidence>
<sequence length="494" mass="52928">MFATLRRRMGVRLRSALAAVVVVAAATLLAGAVLLTTARAILADNINNAATDKLGQVAAAVENGSDLTTFLRPSVRERAIVQVIDASDSVAVTSEPDAGREPISALRPRRGQHSQEVRRLPFAHDEPFRIVATAVNTPTGTRTVLVAESLESVDDSTEAILIALLLGLPMMALLVGTATFRLVGRTLRPVEAMRRRAASITSKNLDTRLPVPAADDEIAALASTMNTMLDRIESAATAQRRFVADASHELRSPLATVQASADLLDAAELPEVQARSVARIRREGDRIARLVEDLLLLARIDDHRLRIRHDDVDLDDLAYAERERITVEHPHLTIHASIDPVRVTGDTEALQRVLRNLVDNAARHATTTMSLAVRSSGDTAELAVGNDGPPIAAADRERIFDRFVRLDDSRSRRDGGTGLGLPIARDIIAAHGGTLTVDDLTDGATLRIRLPLPTTAPPPAHPAGAQNRPCRANPPPPSAASTSSDRVPRPASSP</sequence>
<dbReference type="SUPFAM" id="SSF47384">
    <property type="entry name" value="Homodimeric domain of signal transducing histidine kinase"/>
    <property type="match status" value="1"/>
</dbReference>
<evidence type="ECO:0000259" key="13">
    <source>
        <dbReference type="PROSITE" id="PS50109"/>
    </source>
</evidence>
<dbReference type="PROSITE" id="PS50885">
    <property type="entry name" value="HAMP"/>
    <property type="match status" value="1"/>
</dbReference>
<dbReference type="InterPro" id="IPR003594">
    <property type="entry name" value="HATPase_dom"/>
</dbReference>
<dbReference type="EC" id="2.7.13.3" evidence="3"/>
<evidence type="ECO:0000259" key="14">
    <source>
        <dbReference type="PROSITE" id="PS50885"/>
    </source>
</evidence>
<dbReference type="InterPro" id="IPR036097">
    <property type="entry name" value="HisK_dim/P_sf"/>
</dbReference>
<comment type="catalytic activity">
    <reaction evidence="1">
        <text>ATP + protein L-histidine = ADP + protein N-phospho-L-histidine.</text>
        <dbReference type="EC" id="2.7.13.3"/>
    </reaction>
</comment>
<dbReference type="Proteomes" id="UP001589894">
    <property type="component" value="Unassembled WGS sequence"/>
</dbReference>
<dbReference type="PROSITE" id="PS50109">
    <property type="entry name" value="HIS_KIN"/>
    <property type="match status" value="1"/>
</dbReference>
<comment type="caution">
    <text evidence="15">The sequence shown here is derived from an EMBL/GenBank/DDBJ whole genome shotgun (WGS) entry which is preliminary data.</text>
</comment>
<dbReference type="Gene3D" id="6.10.340.10">
    <property type="match status" value="1"/>
</dbReference>
<dbReference type="Pfam" id="PF00512">
    <property type="entry name" value="HisKA"/>
    <property type="match status" value="1"/>
</dbReference>
<dbReference type="SMART" id="SM00387">
    <property type="entry name" value="HATPase_c"/>
    <property type="match status" value="1"/>
</dbReference>
<dbReference type="InterPro" id="IPR003660">
    <property type="entry name" value="HAMP_dom"/>
</dbReference>
<dbReference type="InterPro" id="IPR005467">
    <property type="entry name" value="His_kinase_dom"/>
</dbReference>
<gene>
    <name evidence="15" type="ORF">ACFFHU_09425</name>
</gene>
<evidence type="ECO:0000256" key="11">
    <source>
        <dbReference type="SAM" id="MobiDB-lite"/>
    </source>
</evidence>
<evidence type="ECO:0000256" key="5">
    <source>
        <dbReference type="ARBA" id="ARBA00022679"/>
    </source>
</evidence>
<evidence type="ECO:0000313" key="15">
    <source>
        <dbReference type="EMBL" id="MFC0564359.1"/>
    </source>
</evidence>
<dbReference type="SUPFAM" id="SSF158472">
    <property type="entry name" value="HAMP domain-like"/>
    <property type="match status" value="1"/>
</dbReference>
<keyword evidence="8 12" id="KW-1133">Transmembrane helix</keyword>
<evidence type="ECO:0000256" key="10">
    <source>
        <dbReference type="ARBA" id="ARBA00023136"/>
    </source>
</evidence>
<comment type="subcellular location">
    <subcellularLocation>
        <location evidence="2">Cell membrane</location>
    </subcellularLocation>
</comment>
<dbReference type="SMART" id="SM00388">
    <property type="entry name" value="HisKA"/>
    <property type="match status" value="1"/>
</dbReference>
<dbReference type="EMBL" id="JBHLUE010000005">
    <property type="protein sequence ID" value="MFC0564359.1"/>
    <property type="molecule type" value="Genomic_DNA"/>
</dbReference>
<dbReference type="Gene3D" id="3.30.565.10">
    <property type="entry name" value="Histidine kinase-like ATPase, C-terminal domain"/>
    <property type="match status" value="1"/>
</dbReference>
<dbReference type="CDD" id="cd00082">
    <property type="entry name" value="HisKA"/>
    <property type="match status" value="1"/>
</dbReference>
<keyword evidence="6 12" id="KW-0812">Transmembrane</keyword>
<evidence type="ECO:0000256" key="3">
    <source>
        <dbReference type="ARBA" id="ARBA00012438"/>
    </source>
</evidence>
<dbReference type="InterPro" id="IPR036890">
    <property type="entry name" value="HATPase_C_sf"/>
</dbReference>
<organism evidence="15 16">
    <name type="scientific">Plantactinospora siamensis</name>
    <dbReference type="NCBI Taxonomy" id="555372"/>
    <lineage>
        <taxon>Bacteria</taxon>
        <taxon>Bacillati</taxon>
        <taxon>Actinomycetota</taxon>
        <taxon>Actinomycetes</taxon>
        <taxon>Micromonosporales</taxon>
        <taxon>Micromonosporaceae</taxon>
        <taxon>Plantactinospora</taxon>
    </lineage>
</organism>
<proteinExistence type="predicted"/>
<keyword evidence="16" id="KW-1185">Reference proteome</keyword>
<evidence type="ECO:0000256" key="8">
    <source>
        <dbReference type="ARBA" id="ARBA00022989"/>
    </source>
</evidence>
<evidence type="ECO:0000256" key="7">
    <source>
        <dbReference type="ARBA" id="ARBA00022777"/>
    </source>
</evidence>
<dbReference type="InterPro" id="IPR003661">
    <property type="entry name" value="HisK_dim/P_dom"/>
</dbReference>
<keyword evidence="4" id="KW-0597">Phosphoprotein</keyword>
<dbReference type="PRINTS" id="PR00344">
    <property type="entry name" value="BCTRLSENSOR"/>
</dbReference>
<dbReference type="Pfam" id="PF00672">
    <property type="entry name" value="HAMP"/>
    <property type="match status" value="1"/>
</dbReference>
<dbReference type="PANTHER" id="PTHR45436">
    <property type="entry name" value="SENSOR HISTIDINE KINASE YKOH"/>
    <property type="match status" value="1"/>
</dbReference>
<feature type="domain" description="Histidine kinase" evidence="13">
    <location>
        <begin position="245"/>
        <end position="454"/>
    </location>
</feature>
<keyword evidence="10 12" id="KW-0472">Membrane</keyword>
<dbReference type="Pfam" id="PF02518">
    <property type="entry name" value="HATPase_c"/>
    <property type="match status" value="1"/>
</dbReference>
<evidence type="ECO:0000256" key="4">
    <source>
        <dbReference type="ARBA" id="ARBA00022553"/>
    </source>
</evidence>
<evidence type="ECO:0000256" key="2">
    <source>
        <dbReference type="ARBA" id="ARBA00004236"/>
    </source>
</evidence>
<dbReference type="GO" id="GO:0016301">
    <property type="term" value="F:kinase activity"/>
    <property type="evidence" value="ECO:0007669"/>
    <property type="project" value="UniProtKB-KW"/>
</dbReference>
<evidence type="ECO:0000256" key="6">
    <source>
        <dbReference type="ARBA" id="ARBA00022692"/>
    </source>
</evidence>
<dbReference type="InterPro" id="IPR050428">
    <property type="entry name" value="TCS_sensor_his_kinase"/>
</dbReference>
<accession>A0ABV6NUA3</accession>
<reference evidence="15 16" key="1">
    <citation type="submission" date="2024-09" db="EMBL/GenBank/DDBJ databases">
        <authorList>
            <person name="Sun Q."/>
            <person name="Mori K."/>
        </authorList>
    </citation>
    <scope>NUCLEOTIDE SEQUENCE [LARGE SCALE GENOMIC DNA]</scope>
    <source>
        <strain evidence="15 16">TBRC 2205</strain>
    </source>
</reference>
<dbReference type="InterPro" id="IPR004358">
    <property type="entry name" value="Sig_transdc_His_kin-like_C"/>
</dbReference>
<name>A0ABV6NUA3_9ACTN</name>
<dbReference type="RefSeq" id="WP_377337359.1">
    <property type="nucleotide sequence ID" value="NZ_JBHLUE010000005.1"/>
</dbReference>
<keyword evidence="7 15" id="KW-0418">Kinase</keyword>